<organism evidence="2 3">
    <name type="scientific">Asprobacillus argus</name>
    <dbReference type="NCBI Taxonomy" id="3076534"/>
    <lineage>
        <taxon>Bacteria</taxon>
        <taxon>Pseudomonadati</taxon>
        <taxon>Bacteroidota</taxon>
        <taxon>Flavobacteriia</taxon>
        <taxon>Flavobacteriales</taxon>
        <taxon>Flavobacteriaceae</taxon>
        <taxon>Asprobacillus</taxon>
    </lineage>
</organism>
<comment type="caution">
    <text evidence="2">The sequence shown here is derived from an EMBL/GenBank/DDBJ whole genome shotgun (WGS) entry which is preliminary data.</text>
</comment>
<dbReference type="RefSeq" id="WP_349240698.1">
    <property type="nucleotide sequence ID" value="NZ_JAVTTO010000001.1"/>
</dbReference>
<dbReference type="Proteomes" id="UP001257277">
    <property type="component" value="Unassembled WGS sequence"/>
</dbReference>
<dbReference type="Pfam" id="PF12867">
    <property type="entry name" value="DinB_2"/>
    <property type="match status" value="1"/>
</dbReference>
<dbReference type="SUPFAM" id="SSF109854">
    <property type="entry name" value="DinB/YfiT-like putative metalloenzymes"/>
    <property type="match status" value="1"/>
</dbReference>
<name>A0ABU3LCK4_9FLAO</name>
<dbReference type="InterPro" id="IPR024775">
    <property type="entry name" value="DinB-like"/>
</dbReference>
<evidence type="ECO:0000313" key="2">
    <source>
        <dbReference type="EMBL" id="MDT7831454.1"/>
    </source>
</evidence>
<keyword evidence="3" id="KW-1185">Reference proteome</keyword>
<reference evidence="2 3" key="1">
    <citation type="submission" date="2023-09" db="EMBL/GenBank/DDBJ databases">
        <title>Novel taxa isolated from Blanes Bay.</title>
        <authorList>
            <person name="Rey-Velasco X."/>
            <person name="Lucena T."/>
        </authorList>
    </citation>
    <scope>NUCLEOTIDE SEQUENCE [LARGE SCALE GENOMIC DNA]</scope>
    <source>
        <strain evidence="2 3">S356</strain>
    </source>
</reference>
<dbReference type="InterPro" id="IPR034660">
    <property type="entry name" value="DinB/YfiT-like"/>
</dbReference>
<proteinExistence type="predicted"/>
<evidence type="ECO:0000259" key="1">
    <source>
        <dbReference type="Pfam" id="PF12867"/>
    </source>
</evidence>
<accession>A0ABU3LCK4</accession>
<sequence>MANFSIDKALEILEQTPKTLTSFLQNLSDEWIFSNEGDETWSPFDVIGHLIHGEKTDWIQRLNKVLSENDKHFDPFDRFAQFESSKGKSLQQLLSEFEVLRTKNLVYFKSLNISETDLQKTGIHPDFGQVTLQQLLATWVTHDLGHIAQVARVMAKQYTHEVGHWTAYISILQK</sequence>
<dbReference type="EMBL" id="JAVTTO010000001">
    <property type="protein sequence ID" value="MDT7831454.1"/>
    <property type="molecule type" value="Genomic_DNA"/>
</dbReference>
<gene>
    <name evidence="2" type="ORF">RQM59_03625</name>
</gene>
<feature type="domain" description="DinB-like" evidence="1">
    <location>
        <begin position="13"/>
        <end position="150"/>
    </location>
</feature>
<protein>
    <submittedName>
        <fullName evidence="2">DinB family protein</fullName>
    </submittedName>
</protein>
<evidence type="ECO:0000313" key="3">
    <source>
        <dbReference type="Proteomes" id="UP001257277"/>
    </source>
</evidence>
<dbReference type="Gene3D" id="1.20.120.450">
    <property type="entry name" value="dinb family like domain"/>
    <property type="match status" value="1"/>
</dbReference>